<name>A0A9P9E3W0_9HYPO</name>
<keyword evidence="2" id="KW-1185">Reference proteome</keyword>
<gene>
    <name evidence="1" type="ORF">B0J13DRAFT_529470</name>
</gene>
<evidence type="ECO:0000313" key="2">
    <source>
        <dbReference type="Proteomes" id="UP000717696"/>
    </source>
</evidence>
<comment type="caution">
    <text evidence="1">The sequence shown here is derived from an EMBL/GenBank/DDBJ whole genome shotgun (WGS) entry which is preliminary data.</text>
</comment>
<dbReference type="OrthoDB" id="427518at2759"/>
<dbReference type="EMBL" id="JAGMUU010000019">
    <property type="protein sequence ID" value="KAH7131475.1"/>
    <property type="molecule type" value="Genomic_DNA"/>
</dbReference>
<proteinExistence type="predicted"/>
<accession>A0A9P9E3W0</accession>
<organism evidence="1 2">
    <name type="scientific">Dactylonectria estremocensis</name>
    <dbReference type="NCBI Taxonomy" id="1079267"/>
    <lineage>
        <taxon>Eukaryota</taxon>
        <taxon>Fungi</taxon>
        <taxon>Dikarya</taxon>
        <taxon>Ascomycota</taxon>
        <taxon>Pezizomycotina</taxon>
        <taxon>Sordariomycetes</taxon>
        <taxon>Hypocreomycetidae</taxon>
        <taxon>Hypocreales</taxon>
        <taxon>Nectriaceae</taxon>
        <taxon>Dactylonectria</taxon>
    </lineage>
</organism>
<dbReference type="Proteomes" id="UP000717696">
    <property type="component" value="Unassembled WGS sequence"/>
</dbReference>
<reference evidence="1" key="1">
    <citation type="journal article" date="2021" name="Nat. Commun.">
        <title>Genetic determinants of endophytism in the Arabidopsis root mycobiome.</title>
        <authorList>
            <person name="Mesny F."/>
            <person name="Miyauchi S."/>
            <person name="Thiergart T."/>
            <person name="Pickel B."/>
            <person name="Atanasova L."/>
            <person name="Karlsson M."/>
            <person name="Huettel B."/>
            <person name="Barry K.W."/>
            <person name="Haridas S."/>
            <person name="Chen C."/>
            <person name="Bauer D."/>
            <person name="Andreopoulos W."/>
            <person name="Pangilinan J."/>
            <person name="LaButti K."/>
            <person name="Riley R."/>
            <person name="Lipzen A."/>
            <person name="Clum A."/>
            <person name="Drula E."/>
            <person name="Henrissat B."/>
            <person name="Kohler A."/>
            <person name="Grigoriev I.V."/>
            <person name="Martin F.M."/>
            <person name="Hacquard S."/>
        </authorList>
    </citation>
    <scope>NUCLEOTIDE SEQUENCE</scope>
    <source>
        <strain evidence="1">MPI-CAGE-AT-0021</strain>
    </source>
</reference>
<sequence>MQRLSLVAWRKSTSVFFNEDLGHLVSHHADTIRELNDPWSAENMLRQEIALQDQPGVSSSRSHLQVSLAEALFTQERFEEAELLCLYVESRPNLLKLDKLRLHIATGNIHHIHAEYEKALPHWSGAMAEMSKFQLTGGHTV</sequence>
<protein>
    <submittedName>
        <fullName evidence="1">Uncharacterized protein</fullName>
    </submittedName>
</protein>
<dbReference type="AlphaFoldDB" id="A0A9P9E3W0"/>
<evidence type="ECO:0000313" key="1">
    <source>
        <dbReference type="EMBL" id="KAH7131475.1"/>
    </source>
</evidence>